<feature type="domain" description="AMP-dependent synthetase/ligase" evidence="1">
    <location>
        <begin position="17"/>
        <end position="364"/>
    </location>
</feature>
<dbReference type="InterPro" id="IPR045851">
    <property type="entry name" value="AMP-bd_C_sf"/>
</dbReference>
<dbReference type="AlphaFoldDB" id="A0A395V8K1"/>
<dbReference type="EMBL" id="QRVL01000018">
    <property type="protein sequence ID" value="RGS37155.1"/>
    <property type="molecule type" value="Genomic_DNA"/>
</dbReference>
<gene>
    <name evidence="3" type="ORF">DWX93_14805</name>
</gene>
<dbReference type="InterPro" id="IPR010071">
    <property type="entry name" value="AA_adenyl_dom"/>
</dbReference>
<evidence type="ECO:0000313" key="4">
    <source>
        <dbReference type="Proteomes" id="UP000266172"/>
    </source>
</evidence>
<evidence type="ECO:0000259" key="2">
    <source>
        <dbReference type="Pfam" id="PF13193"/>
    </source>
</evidence>
<dbReference type="SUPFAM" id="SSF56801">
    <property type="entry name" value="Acetyl-CoA synthetase-like"/>
    <property type="match status" value="1"/>
</dbReference>
<protein>
    <submittedName>
        <fullName evidence="3">Amino acid adenylation domain-containing protein</fullName>
    </submittedName>
</protein>
<dbReference type="NCBIfam" id="TIGR01733">
    <property type="entry name" value="AA-adenyl-dom"/>
    <property type="match status" value="1"/>
</dbReference>
<sequence>MITNVTQYLDQRKIDSGKKVAISDGKKSLSFEELYDRSQRVAVSIRRKNNNINNRPIIIFGNKGIAEYIAFMGVLYSGNYYVPLDVKMPVPRLEKIVRLLQAEVAIVENEYESRLREAGYEGEVIYLQDDPAIEEQQVLENYRGRVVDTDPAYVLFTSGSTGTPKGVVVSHRAIVDYIEWQCAYLPFDKNTVLGNQAPFYFDASMPDIYTPLCMGVTLYIIPEMLFLVPNKLVDYINQYKINTLIWVPSALMTLTNRNYFEKKKIDDLRLVMFCGEIMPNRHLNIWRKYYTKTEFVNLYGPTEAAYACTYFVVNRPFADNEPLPIGKPCENTDIIVLNENNTRVQQGEEGELCIRGTCLANGYYDNKEKTLQVFTQNPLNSLYEDKIYRTGDIVKYNEFGELEYVGRTDFQIKHLGYRIELGEIETATYGLDGIKQCCAIYQKEADKIVLFCVGDLEQTEKQIYTYLKEHIPRYMLPGKIILLQEMPLNANGKIDRLLLAGKIQL</sequence>
<dbReference type="RefSeq" id="WP_118098250.1">
    <property type="nucleotide sequence ID" value="NZ_QRVL01000018.1"/>
</dbReference>
<dbReference type="PANTHER" id="PTHR45527:SF1">
    <property type="entry name" value="FATTY ACID SYNTHASE"/>
    <property type="match status" value="1"/>
</dbReference>
<dbReference type="InterPro" id="IPR000873">
    <property type="entry name" value="AMP-dep_synth/lig_dom"/>
</dbReference>
<dbReference type="Pfam" id="PF00501">
    <property type="entry name" value="AMP-binding"/>
    <property type="match status" value="1"/>
</dbReference>
<dbReference type="PROSITE" id="PS00455">
    <property type="entry name" value="AMP_BINDING"/>
    <property type="match status" value="1"/>
</dbReference>
<reference evidence="3 4" key="1">
    <citation type="submission" date="2018-08" db="EMBL/GenBank/DDBJ databases">
        <title>A genome reference for cultivated species of the human gut microbiota.</title>
        <authorList>
            <person name="Zou Y."/>
            <person name="Xue W."/>
            <person name="Luo G."/>
        </authorList>
    </citation>
    <scope>NUCLEOTIDE SEQUENCE [LARGE SCALE GENOMIC DNA]</scope>
    <source>
        <strain evidence="3 4">AF22-12AC</strain>
    </source>
</reference>
<dbReference type="Pfam" id="PF13193">
    <property type="entry name" value="AMP-binding_C"/>
    <property type="match status" value="1"/>
</dbReference>
<accession>A0A395V8K1</accession>
<dbReference type="GO" id="GO:0043041">
    <property type="term" value="P:amino acid activation for nonribosomal peptide biosynthetic process"/>
    <property type="evidence" value="ECO:0007669"/>
    <property type="project" value="TreeGrafter"/>
</dbReference>
<dbReference type="InterPro" id="IPR020845">
    <property type="entry name" value="AMP-binding_CS"/>
</dbReference>
<name>A0A395V8K1_9FIRM</name>
<dbReference type="GO" id="GO:0005737">
    <property type="term" value="C:cytoplasm"/>
    <property type="evidence" value="ECO:0007669"/>
    <property type="project" value="TreeGrafter"/>
</dbReference>
<evidence type="ECO:0000313" key="3">
    <source>
        <dbReference type="EMBL" id="RGS37155.1"/>
    </source>
</evidence>
<organism evidence="3 4">
    <name type="scientific">Roseburia hominis</name>
    <dbReference type="NCBI Taxonomy" id="301301"/>
    <lineage>
        <taxon>Bacteria</taxon>
        <taxon>Bacillati</taxon>
        <taxon>Bacillota</taxon>
        <taxon>Clostridia</taxon>
        <taxon>Lachnospirales</taxon>
        <taxon>Lachnospiraceae</taxon>
        <taxon>Roseburia</taxon>
    </lineage>
</organism>
<dbReference type="InterPro" id="IPR025110">
    <property type="entry name" value="AMP-bd_C"/>
</dbReference>
<dbReference type="Gene3D" id="3.30.300.30">
    <property type="match status" value="1"/>
</dbReference>
<feature type="domain" description="AMP-binding enzyme C-terminal" evidence="2">
    <location>
        <begin position="423"/>
        <end position="493"/>
    </location>
</feature>
<dbReference type="Gene3D" id="3.40.50.12780">
    <property type="entry name" value="N-terminal domain of ligase-like"/>
    <property type="match status" value="1"/>
</dbReference>
<evidence type="ECO:0000259" key="1">
    <source>
        <dbReference type="Pfam" id="PF00501"/>
    </source>
</evidence>
<dbReference type="PANTHER" id="PTHR45527">
    <property type="entry name" value="NONRIBOSOMAL PEPTIDE SYNTHETASE"/>
    <property type="match status" value="1"/>
</dbReference>
<dbReference type="GO" id="GO:0031177">
    <property type="term" value="F:phosphopantetheine binding"/>
    <property type="evidence" value="ECO:0007669"/>
    <property type="project" value="TreeGrafter"/>
</dbReference>
<comment type="caution">
    <text evidence="3">The sequence shown here is derived from an EMBL/GenBank/DDBJ whole genome shotgun (WGS) entry which is preliminary data.</text>
</comment>
<proteinExistence type="predicted"/>
<dbReference type="InterPro" id="IPR042099">
    <property type="entry name" value="ANL_N_sf"/>
</dbReference>
<dbReference type="GO" id="GO:0044550">
    <property type="term" value="P:secondary metabolite biosynthetic process"/>
    <property type="evidence" value="ECO:0007669"/>
    <property type="project" value="TreeGrafter"/>
</dbReference>
<dbReference type="CDD" id="cd05930">
    <property type="entry name" value="A_NRPS"/>
    <property type="match status" value="1"/>
</dbReference>
<dbReference type="Proteomes" id="UP000266172">
    <property type="component" value="Unassembled WGS sequence"/>
</dbReference>